<sequence length="642" mass="74360">MALKERKHIPQGRLAPIRKHSKAFEEENIQKGQEVSNQADQIIAEAAILEPDKSTNQTYVRPKFKTIAKGLSLMSRVRVADAAINREQQAFFSKYGISTTSCGGDTQNQVEEKQNNNAANNNRGFLCLKNVNLNEVSIWEYIRHQLIFDPFANYYYNWLGIVTLAYVYNLMLIVYRSVFIDSQVVGYFWIGIFIFLDIVTDIIYLLDCFVRSRTGLQTTNPCLRFNRLIRLQRVFKFTNTTEMCVSKPNLYRIFCVCLYILILIHWNACFYYFISGVLGIDSNRWVYGKANLQALPECIEDSLSRRYLYSYYWSTLMLSNVCEVPWPIRSSEFIIVCVDLMFGVLIFATIVGNVGSMIASSEAARRDFQSRIDNVKRFLRQRNVNKNLIHRINNWFDYIWQQNKQAILDGQDDLVLSVLPTKLQAEIAMHVHFETLRKVRLFQDCEAGLLGELVLKLKLQVFSPGDFVCRKGDVGREMYIVKKGRLQVVSDDGMKIFHTLLEGAVFGELSLLNIPGSKHGNRRSASIRSVGYTDLFVLKKADLWEALREYPEAKRMLVHKGREILLKDGLLNEDAPLEEKSPEQWNQELREQIDRLLDKLSRLTAEFISNETKLVGRIEFLENKLKQYDYLDEHSSAEEFSL</sequence>
<protein>
    <recommendedName>
        <fullName evidence="10">Cyclic nucleotide-binding domain-containing protein</fullName>
    </recommendedName>
</protein>
<dbReference type="GO" id="GO:0005886">
    <property type="term" value="C:plasma membrane"/>
    <property type="evidence" value="ECO:0007669"/>
    <property type="project" value="TreeGrafter"/>
</dbReference>
<keyword evidence="7" id="KW-1071">Ligand-gated ion channel</keyword>
<evidence type="ECO:0000256" key="7">
    <source>
        <dbReference type="ARBA" id="ARBA00023286"/>
    </source>
</evidence>
<dbReference type="Pfam" id="PF00027">
    <property type="entry name" value="cNMP_binding"/>
    <property type="match status" value="1"/>
</dbReference>
<comment type="caution">
    <text evidence="11">The sequence shown here is derived from an EMBL/GenBank/DDBJ whole genome shotgun (WGS) entry which is preliminary data.</text>
</comment>
<evidence type="ECO:0000259" key="10">
    <source>
        <dbReference type="PROSITE" id="PS50042"/>
    </source>
</evidence>
<evidence type="ECO:0000256" key="3">
    <source>
        <dbReference type="ARBA" id="ARBA00022692"/>
    </source>
</evidence>
<dbReference type="EMBL" id="CAJEWN010000132">
    <property type="protein sequence ID" value="CAD2167838.1"/>
    <property type="molecule type" value="Genomic_DNA"/>
</dbReference>
<dbReference type="SUPFAM" id="SSF81324">
    <property type="entry name" value="Voltage-gated potassium channels"/>
    <property type="match status" value="1"/>
</dbReference>
<reference evidence="11 12" key="1">
    <citation type="submission" date="2020-08" db="EMBL/GenBank/DDBJ databases">
        <authorList>
            <person name="Koutsovoulos G."/>
            <person name="Danchin GJ E."/>
        </authorList>
    </citation>
    <scope>NUCLEOTIDE SEQUENCE [LARGE SCALE GENOMIC DNA]</scope>
</reference>
<dbReference type="PROSITE" id="PS50042">
    <property type="entry name" value="CNMP_BINDING_3"/>
    <property type="match status" value="1"/>
</dbReference>
<feature type="transmembrane region" description="Helical" evidence="9">
    <location>
        <begin position="187"/>
        <end position="206"/>
    </location>
</feature>
<dbReference type="GO" id="GO:0017071">
    <property type="term" value="C:intracellular cyclic nucleotide activated cation channel complex"/>
    <property type="evidence" value="ECO:0007669"/>
    <property type="project" value="TreeGrafter"/>
</dbReference>
<dbReference type="OrthoDB" id="421226at2759"/>
<feature type="transmembrane region" description="Helical" evidence="9">
    <location>
        <begin position="154"/>
        <end position="175"/>
    </location>
</feature>
<evidence type="ECO:0000256" key="4">
    <source>
        <dbReference type="ARBA" id="ARBA00022989"/>
    </source>
</evidence>
<name>A0A6V7V108_MELEN</name>
<dbReference type="Pfam" id="PF16526">
    <property type="entry name" value="CLZ"/>
    <property type="match status" value="1"/>
</dbReference>
<keyword evidence="5" id="KW-0406">Ion transport</keyword>
<dbReference type="InterPro" id="IPR032406">
    <property type="entry name" value="CLZ_dom"/>
</dbReference>
<comment type="subcellular location">
    <subcellularLocation>
        <location evidence="1">Membrane</location>
        <topology evidence="1">Multi-pass membrane protein</topology>
    </subcellularLocation>
</comment>
<dbReference type="FunFam" id="1.10.287.630:FF:000001">
    <property type="entry name" value="Cyclic nucleotide-gated channel alpha 3"/>
    <property type="match status" value="1"/>
</dbReference>
<accession>A0A6V7V108</accession>
<dbReference type="PROSITE" id="PS00889">
    <property type="entry name" value="CNMP_BINDING_2"/>
    <property type="match status" value="1"/>
</dbReference>
<dbReference type="PANTHER" id="PTHR45638:SF11">
    <property type="entry name" value="CYCLIC NUCLEOTIDE-GATED CATION CHANNEL SUBUNIT A"/>
    <property type="match status" value="1"/>
</dbReference>
<evidence type="ECO:0000256" key="6">
    <source>
        <dbReference type="ARBA" id="ARBA00023136"/>
    </source>
</evidence>
<evidence type="ECO:0000256" key="9">
    <source>
        <dbReference type="SAM" id="Phobius"/>
    </source>
</evidence>
<dbReference type="GO" id="GO:0030553">
    <property type="term" value="F:cGMP binding"/>
    <property type="evidence" value="ECO:0007669"/>
    <property type="project" value="TreeGrafter"/>
</dbReference>
<dbReference type="InterPro" id="IPR014710">
    <property type="entry name" value="RmlC-like_jellyroll"/>
</dbReference>
<keyword evidence="2" id="KW-0813">Transport</keyword>
<evidence type="ECO:0000313" key="11">
    <source>
        <dbReference type="EMBL" id="CAD2167838.1"/>
    </source>
</evidence>
<evidence type="ECO:0000256" key="8">
    <source>
        <dbReference type="ARBA" id="ARBA00023303"/>
    </source>
</evidence>
<dbReference type="PANTHER" id="PTHR45638">
    <property type="entry name" value="CYCLIC NUCLEOTIDE-GATED CATION CHANNEL SUBUNIT A"/>
    <property type="match status" value="1"/>
</dbReference>
<proteinExistence type="predicted"/>
<dbReference type="FunFam" id="2.60.120.10:FF:000002">
    <property type="entry name" value="Cyclic nucleotide gated channel alpha 1a"/>
    <property type="match status" value="1"/>
</dbReference>
<dbReference type="Gene3D" id="2.60.120.10">
    <property type="entry name" value="Jelly Rolls"/>
    <property type="match status" value="1"/>
</dbReference>
<dbReference type="InterPro" id="IPR050866">
    <property type="entry name" value="CNG_cation_channel"/>
</dbReference>
<dbReference type="Proteomes" id="UP000580250">
    <property type="component" value="Unassembled WGS sequence"/>
</dbReference>
<feature type="transmembrane region" description="Helical" evidence="9">
    <location>
        <begin position="333"/>
        <end position="359"/>
    </location>
</feature>
<dbReference type="SMART" id="SM00100">
    <property type="entry name" value="cNMP"/>
    <property type="match status" value="1"/>
</dbReference>
<organism evidence="11 12">
    <name type="scientific">Meloidogyne enterolobii</name>
    <name type="common">Root-knot nematode worm</name>
    <name type="synonym">Meloidogyne mayaguensis</name>
    <dbReference type="NCBI Taxonomy" id="390850"/>
    <lineage>
        <taxon>Eukaryota</taxon>
        <taxon>Metazoa</taxon>
        <taxon>Ecdysozoa</taxon>
        <taxon>Nematoda</taxon>
        <taxon>Chromadorea</taxon>
        <taxon>Rhabditida</taxon>
        <taxon>Tylenchina</taxon>
        <taxon>Tylenchomorpha</taxon>
        <taxon>Tylenchoidea</taxon>
        <taxon>Meloidogynidae</taxon>
        <taxon>Meloidogyninae</taxon>
        <taxon>Meloidogyne</taxon>
    </lineage>
</organism>
<evidence type="ECO:0000256" key="2">
    <source>
        <dbReference type="ARBA" id="ARBA00022448"/>
    </source>
</evidence>
<gene>
    <name evidence="11" type="ORF">MENT_LOCUS19150</name>
</gene>
<dbReference type="InterPro" id="IPR018488">
    <property type="entry name" value="cNMP-bd_CS"/>
</dbReference>
<evidence type="ECO:0000256" key="5">
    <source>
        <dbReference type="ARBA" id="ARBA00023065"/>
    </source>
</evidence>
<dbReference type="GO" id="GO:0005223">
    <property type="term" value="F:intracellularly cGMP-activated cation channel activity"/>
    <property type="evidence" value="ECO:0007669"/>
    <property type="project" value="TreeGrafter"/>
</dbReference>
<dbReference type="InterPro" id="IPR000595">
    <property type="entry name" value="cNMP-bd_dom"/>
</dbReference>
<keyword evidence="3 9" id="KW-0812">Transmembrane</keyword>
<dbReference type="Gene3D" id="1.10.287.70">
    <property type="match status" value="1"/>
</dbReference>
<dbReference type="Gene3D" id="1.10.287.630">
    <property type="entry name" value="Helix hairpin bin"/>
    <property type="match status" value="1"/>
</dbReference>
<dbReference type="Gene3D" id="1.20.5.170">
    <property type="match status" value="1"/>
</dbReference>
<dbReference type="InterPro" id="IPR018490">
    <property type="entry name" value="cNMP-bd_dom_sf"/>
</dbReference>
<evidence type="ECO:0000256" key="1">
    <source>
        <dbReference type="ARBA" id="ARBA00004141"/>
    </source>
</evidence>
<keyword evidence="4 9" id="KW-1133">Transmembrane helix</keyword>
<keyword evidence="8" id="KW-0407">Ion channel</keyword>
<dbReference type="CDD" id="cd00038">
    <property type="entry name" value="CAP_ED"/>
    <property type="match status" value="1"/>
</dbReference>
<dbReference type="GO" id="GO:0005222">
    <property type="term" value="F:intracellularly cAMP-activated cation channel activity"/>
    <property type="evidence" value="ECO:0007669"/>
    <property type="project" value="TreeGrafter"/>
</dbReference>
<dbReference type="PROSITE" id="PS00888">
    <property type="entry name" value="CNMP_BINDING_1"/>
    <property type="match status" value="1"/>
</dbReference>
<dbReference type="AlphaFoldDB" id="A0A6V7V108"/>
<feature type="transmembrane region" description="Helical" evidence="9">
    <location>
        <begin position="253"/>
        <end position="274"/>
    </location>
</feature>
<feature type="domain" description="Cyclic nucleotide-binding" evidence="10">
    <location>
        <begin position="441"/>
        <end position="555"/>
    </location>
</feature>
<keyword evidence="6 9" id="KW-0472">Membrane</keyword>
<dbReference type="GO" id="GO:0044877">
    <property type="term" value="F:protein-containing complex binding"/>
    <property type="evidence" value="ECO:0007669"/>
    <property type="project" value="TreeGrafter"/>
</dbReference>
<evidence type="ECO:0000313" key="12">
    <source>
        <dbReference type="Proteomes" id="UP000580250"/>
    </source>
</evidence>
<dbReference type="SUPFAM" id="SSF51206">
    <property type="entry name" value="cAMP-binding domain-like"/>
    <property type="match status" value="1"/>
</dbReference>